<evidence type="ECO:0000313" key="2">
    <source>
        <dbReference type="Proteomes" id="UP001249851"/>
    </source>
</evidence>
<name>A0AAD9QG16_ACRCE</name>
<protein>
    <submittedName>
        <fullName evidence="1">Uncharacterized protein</fullName>
    </submittedName>
</protein>
<dbReference type="EMBL" id="JARQWQ010000035">
    <property type="protein sequence ID" value="KAK2560617.1"/>
    <property type="molecule type" value="Genomic_DNA"/>
</dbReference>
<reference evidence="1" key="2">
    <citation type="journal article" date="2023" name="Science">
        <title>Genomic signatures of disease resistance in endangered staghorn corals.</title>
        <authorList>
            <person name="Vollmer S.V."/>
            <person name="Selwyn J.D."/>
            <person name="Despard B.A."/>
            <person name="Roesel C.L."/>
        </authorList>
    </citation>
    <scope>NUCLEOTIDE SEQUENCE</scope>
    <source>
        <strain evidence="1">K2</strain>
    </source>
</reference>
<sequence length="95" mass="11003">MYTDEDSHVKIATHWQAREGDYIANLCKKTFSSIANHTAHRLYSMLPFSGPSRYNLRLKGRVVLEVGGYKMPEEDVGEPEKNRNHPLYFLMAPYN</sequence>
<organism evidence="1 2">
    <name type="scientific">Acropora cervicornis</name>
    <name type="common">Staghorn coral</name>
    <dbReference type="NCBI Taxonomy" id="6130"/>
    <lineage>
        <taxon>Eukaryota</taxon>
        <taxon>Metazoa</taxon>
        <taxon>Cnidaria</taxon>
        <taxon>Anthozoa</taxon>
        <taxon>Hexacorallia</taxon>
        <taxon>Scleractinia</taxon>
        <taxon>Astrocoeniina</taxon>
        <taxon>Acroporidae</taxon>
        <taxon>Acropora</taxon>
    </lineage>
</organism>
<comment type="caution">
    <text evidence="1">The sequence shown here is derived from an EMBL/GenBank/DDBJ whole genome shotgun (WGS) entry which is preliminary data.</text>
</comment>
<keyword evidence="2" id="KW-1185">Reference proteome</keyword>
<dbReference type="AlphaFoldDB" id="A0AAD9QG16"/>
<reference evidence="1" key="1">
    <citation type="journal article" date="2023" name="G3 (Bethesda)">
        <title>Whole genome assembly and annotation of the endangered Caribbean coral Acropora cervicornis.</title>
        <authorList>
            <person name="Selwyn J.D."/>
            <person name="Vollmer S.V."/>
        </authorList>
    </citation>
    <scope>NUCLEOTIDE SEQUENCE</scope>
    <source>
        <strain evidence="1">K2</strain>
    </source>
</reference>
<gene>
    <name evidence="1" type="ORF">P5673_016354</name>
</gene>
<proteinExistence type="predicted"/>
<evidence type="ECO:0000313" key="1">
    <source>
        <dbReference type="EMBL" id="KAK2560617.1"/>
    </source>
</evidence>
<accession>A0AAD9QG16</accession>
<dbReference type="Proteomes" id="UP001249851">
    <property type="component" value="Unassembled WGS sequence"/>
</dbReference>